<feature type="transmembrane region" description="Helical" evidence="1">
    <location>
        <begin position="119"/>
        <end position="140"/>
    </location>
</feature>
<evidence type="ECO:0000256" key="1">
    <source>
        <dbReference type="SAM" id="Phobius"/>
    </source>
</evidence>
<evidence type="ECO:0000313" key="2">
    <source>
        <dbReference type="EMBL" id="QEN07221.1"/>
    </source>
</evidence>
<feature type="transmembrane region" description="Helical" evidence="1">
    <location>
        <begin position="23"/>
        <end position="43"/>
    </location>
</feature>
<feature type="transmembrane region" description="Helical" evidence="1">
    <location>
        <begin position="55"/>
        <end position="78"/>
    </location>
</feature>
<proteinExistence type="predicted"/>
<sequence>MPLFYWAVQYIFDNSNVRFPDRVLPFFYGFLAAIPIVLLQWALDVYFPLQWNPLGIFMYCFFNKEGFIIYPLLLLLFFTFKKKSYNGIPLRELTAWFCGYYFMFSLSESLILDGAMTPFGAVLNPLIRLFTLMILSTLLVRALHEAISKKKYLYTSLYFLAPVVLNFLPVFHLINNSILFYLMFFLIGILSVVLYLLESRGKIS</sequence>
<dbReference type="EMBL" id="CP036150">
    <property type="protein sequence ID" value="QEN07221.1"/>
    <property type="molecule type" value="Genomic_DNA"/>
</dbReference>
<name>A0A5C1QI24_9SPIO</name>
<keyword evidence="1" id="KW-0472">Membrane</keyword>
<keyword evidence="1" id="KW-0812">Transmembrane</keyword>
<feature type="transmembrane region" description="Helical" evidence="1">
    <location>
        <begin position="90"/>
        <end position="107"/>
    </location>
</feature>
<dbReference type="KEGG" id="ock:EXM22_04160"/>
<dbReference type="AlphaFoldDB" id="A0A5C1QI24"/>
<evidence type="ECO:0000313" key="3">
    <source>
        <dbReference type="Proteomes" id="UP000324209"/>
    </source>
</evidence>
<gene>
    <name evidence="2" type="ORF">EXM22_04160</name>
</gene>
<feature type="transmembrane region" description="Helical" evidence="1">
    <location>
        <begin position="178"/>
        <end position="197"/>
    </location>
</feature>
<protein>
    <submittedName>
        <fullName evidence="2">Uncharacterized protein</fullName>
    </submittedName>
</protein>
<organism evidence="2 3">
    <name type="scientific">Oceanispirochaeta crateris</name>
    <dbReference type="NCBI Taxonomy" id="2518645"/>
    <lineage>
        <taxon>Bacteria</taxon>
        <taxon>Pseudomonadati</taxon>
        <taxon>Spirochaetota</taxon>
        <taxon>Spirochaetia</taxon>
        <taxon>Spirochaetales</taxon>
        <taxon>Spirochaetaceae</taxon>
        <taxon>Oceanispirochaeta</taxon>
    </lineage>
</organism>
<keyword evidence="1" id="KW-1133">Transmembrane helix</keyword>
<dbReference type="OrthoDB" id="9827418at2"/>
<reference evidence="2 3" key="1">
    <citation type="submission" date="2019-02" db="EMBL/GenBank/DDBJ databases">
        <title>Complete Genome Sequence and Methylome Analysis of free living Spirochaetas.</title>
        <authorList>
            <person name="Fomenkov A."/>
            <person name="Dubinina G."/>
            <person name="Leshcheva N."/>
            <person name="Mikheeva N."/>
            <person name="Grabovich M."/>
            <person name="Vincze T."/>
            <person name="Roberts R.J."/>
        </authorList>
    </citation>
    <scope>NUCLEOTIDE SEQUENCE [LARGE SCALE GENOMIC DNA]</scope>
    <source>
        <strain evidence="2 3">K2</strain>
    </source>
</reference>
<accession>A0A5C1QI24</accession>
<feature type="transmembrane region" description="Helical" evidence="1">
    <location>
        <begin position="152"/>
        <end position="172"/>
    </location>
</feature>
<keyword evidence="3" id="KW-1185">Reference proteome</keyword>
<dbReference type="Proteomes" id="UP000324209">
    <property type="component" value="Chromosome"/>
</dbReference>